<feature type="compositionally biased region" description="Polar residues" evidence="1">
    <location>
        <begin position="138"/>
        <end position="149"/>
    </location>
</feature>
<protein>
    <submittedName>
        <fullName evidence="2">Uncharacterized protein</fullName>
    </submittedName>
</protein>
<dbReference type="EMBL" id="JAUDZG010000002">
    <property type="protein sequence ID" value="KAK3308776.1"/>
    <property type="molecule type" value="Genomic_DNA"/>
</dbReference>
<dbReference type="AlphaFoldDB" id="A0AAJ0M4I1"/>
<sequence length="374" mass="41320">MPSKDRGYYLTTSPSKDFTWFLFGTSATARTAKSKAQVPSPYRVSKARRPVMVSAKEEQKSGRALVPAVDVKGVSPTPRTRTKSSKPKRSGPKKGGSGSTGPWSEWYVSEDSRYLWRARKSRDEAWDYEFTHHHQKPGQFQDTTPTTCSGEACRPLYPPPEMPPPSPNPSKSHDRTSPKSSWPTIATTSTGQPTEFLSASSSRTMTTLLRETDSNNMIGTTSTTLVPVAVATQPGLHRGNVKSKGSSGKRPVGPVMRLLQEARSRKSKTNSDAVQSSVDDTAQLLKTNDLDDGRPQKLSWEGRNGRDSTNYGGDGDAIPGNKRTKAFARKLHAKVKSEKELKVDPKRRVKAWLKDVELDMTPIRLDAQGFPIYR</sequence>
<evidence type="ECO:0000256" key="1">
    <source>
        <dbReference type="SAM" id="MobiDB-lite"/>
    </source>
</evidence>
<feature type="region of interest" description="Disordered" evidence="1">
    <location>
        <begin position="32"/>
        <end position="105"/>
    </location>
</feature>
<feature type="compositionally biased region" description="Pro residues" evidence="1">
    <location>
        <begin position="156"/>
        <end position="168"/>
    </location>
</feature>
<reference evidence="2" key="2">
    <citation type="submission" date="2023-06" db="EMBL/GenBank/DDBJ databases">
        <authorList>
            <consortium name="Lawrence Berkeley National Laboratory"/>
            <person name="Mondo S.J."/>
            <person name="Hensen N."/>
            <person name="Bonometti L."/>
            <person name="Westerberg I."/>
            <person name="Brannstrom I.O."/>
            <person name="Guillou S."/>
            <person name="Cros-Aarteil S."/>
            <person name="Calhoun S."/>
            <person name="Haridas S."/>
            <person name="Kuo A."/>
            <person name="Pangilinan J."/>
            <person name="Riley R."/>
            <person name="Labutti K."/>
            <person name="Andreopoulos B."/>
            <person name="Lipzen A."/>
            <person name="Chen C."/>
            <person name="Yanf M."/>
            <person name="Daum C."/>
            <person name="Ng V."/>
            <person name="Clum A."/>
            <person name="Steindorff A."/>
            <person name="Ohm R."/>
            <person name="Martin F."/>
            <person name="Silar P."/>
            <person name="Natvig D."/>
            <person name="Lalanne C."/>
            <person name="Gautier V."/>
            <person name="Ament-Velasquez S.L."/>
            <person name="Kruys A."/>
            <person name="Hutchinson M.I."/>
            <person name="Powell A.J."/>
            <person name="Barry K."/>
            <person name="Miller A.N."/>
            <person name="Grigoriev I.V."/>
            <person name="Debuchy R."/>
            <person name="Gladieux P."/>
            <person name="Thoren M.H."/>
            <person name="Johannesson H."/>
        </authorList>
    </citation>
    <scope>NUCLEOTIDE SEQUENCE</scope>
    <source>
        <strain evidence="2">CBS 333.67</strain>
    </source>
</reference>
<evidence type="ECO:0000313" key="2">
    <source>
        <dbReference type="EMBL" id="KAK3308776.1"/>
    </source>
</evidence>
<name>A0AAJ0M4I1_9PEZI</name>
<feature type="compositionally biased region" description="Polar residues" evidence="1">
    <location>
        <begin position="270"/>
        <end position="286"/>
    </location>
</feature>
<dbReference type="GeneID" id="87880419"/>
<accession>A0AAJ0M4I1</accession>
<proteinExistence type="predicted"/>
<feature type="compositionally biased region" description="Basic residues" evidence="1">
    <location>
        <begin position="80"/>
        <end position="92"/>
    </location>
</feature>
<dbReference type="RefSeq" id="XP_062724556.1">
    <property type="nucleotide sequence ID" value="XM_062861590.1"/>
</dbReference>
<organism evidence="2 3">
    <name type="scientific">Chaetomium strumarium</name>
    <dbReference type="NCBI Taxonomy" id="1170767"/>
    <lineage>
        <taxon>Eukaryota</taxon>
        <taxon>Fungi</taxon>
        <taxon>Dikarya</taxon>
        <taxon>Ascomycota</taxon>
        <taxon>Pezizomycotina</taxon>
        <taxon>Sordariomycetes</taxon>
        <taxon>Sordariomycetidae</taxon>
        <taxon>Sordariales</taxon>
        <taxon>Chaetomiaceae</taxon>
        <taxon>Chaetomium</taxon>
    </lineage>
</organism>
<dbReference type="Proteomes" id="UP001273166">
    <property type="component" value="Unassembled WGS sequence"/>
</dbReference>
<feature type="region of interest" description="Disordered" evidence="1">
    <location>
        <begin position="234"/>
        <end position="320"/>
    </location>
</feature>
<keyword evidence="3" id="KW-1185">Reference proteome</keyword>
<gene>
    <name evidence="2" type="ORF">B0T15DRAFT_118318</name>
</gene>
<comment type="caution">
    <text evidence="2">The sequence shown here is derived from an EMBL/GenBank/DDBJ whole genome shotgun (WGS) entry which is preliminary data.</text>
</comment>
<evidence type="ECO:0000313" key="3">
    <source>
        <dbReference type="Proteomes" id="UP001273166"/>
    </source>
</evidence>
<reference evidence="2" key="1">
    <citation type="journal article" date="2023" name="Mol. Phylogenet. Evol.">
        <title>Genome-scale phylogeny and comparative genomics of the fungal order Sordariales.</title>
        <authorList>
            <person name="Hensen N."/>
            <person name="Bonometti L."/>
            <person name="Westerberg I."/>
            <person name="Brannstrom I.O."/>
            <person name="Guillou S."/>
            <person name="Cros-Aarteil S."/>
            <person name="Calhoun S."/>
            <person name="Haridas S."/>
            <person name="Kuo A."/>
            <person name="Mondo S."/>
            <person name="Pangilinan J."/>
            <person name="Riley R."/>
            <person name="LaButti K."/>
            <person name="Andreopoulos B."/>
            <person name="Lipzen A."/>
            <person name="Chen C."/>
            <person name="Yan M."/>
            <person name="Daum C."/>
            <person name="Ng V."/>
            <person name="Clum A."/>
            <person name="Steindorff A."/>
            <person name="Ohm R.A."/>
            <person name="Martin F."/>
            <person name="Silar P."/>
            <person name="Natvig D.O."/>
            <person name="Lalanne C."/>
            <person name="Gautier V."/>
            <person name="Ament-Velasquez S.L."/>
            <person name="Kruys A."/>
            <person name="Hutchinson M.I."/>
            <person name="Powell A.J."/>
            <person name="Barry K."/>
            <person name="Miller A.N."/>
            <person name="Grigoriev I.V."/>
            <person name="Debuchy R."/>
            <person name="Gladieux P."/>
            <person name="Hiltunen Thoren M."/>
            <person name="Johannesson H."/>
        </authorList>
    </citation>
    <scope>NUCLEOTIDE SEQUENCE</scope>
    <source>
        <strain evidence="2">CBS 333.67</strain>
    </source>
</reference>
<feature type="compositionally biased region" description="Polar residues" evidence="1">
    <location>
        <begin position="178"/>
        <end position="201"/>
    </location>
</feature>
<feature type="region of interest" description="Disordered" evidence="1">
    <location>
        <begin position="132"/>
        <end position="201"/>
    </location>
</feature>